<dbReference type="Proteomes" id="UP001056201">
    <property type="component" value="Chromosome 2"/>
</dbReference>
<keyword evidence="5" id="KW-1185">Reference proteome</keyword>
<dbReference type="NCBIfam" id="TIGR02601">
    <property type="entry name" value="autotrns_rpt"/>
    <property type="match status" value="1"/>
</dbReference>
<dbReference type="RefSeq" id="WP_250199219.1">
    <property type="nucleotide sequence ID" value="NZ_CP097636.1"/>
</dbReference>
<gene>
    <name evidence="4" type="ORF">MW290_18805</name>
</gene>
<evidence type="ECO:0000256" key="1">
    <source>
        <dbReference type="ARBA" id="ARBA00022729"/>
    </source>
</evidence>
<evidence type="ECO:0000259" key="3">
    <source>
        <dbReference type="Pfam" id="PF07589"/>
    </source>
</evidence>
<name>A0ABY4SFR0_AQUTE</name>
<feature type="domain" description="Ice-binding protein C-terminal" evidence="3">
    <location>
        <begin position="1146"/>
        <end position="1168"/>
    </location>
</feature>
<dbReference type="Pfam" id="PF07589">
    <property type="entry name" value="PEP-CTERM"/>
    <property type="match status" value="1"/>
</dbReference>
<keyword evidence="1 2" id="KW-0732">Signal</keyword>
<protein>
    <submittedName>
        <fullName evidence="4">PEP-CTERM sorting domain-containing protein</fullName>
    </submittedName>
</protein>
<dbReference type="EMBL" id="CP097636">
    <property type="protein sequence ID" value="URI11021.1"/>
    <property type="molecule type" value="Genomic_DNA"/>
</dbReference>
<reference evidence="4" key="1">
    <citation type="submission" date="2022-05" db="EMBL/GenBank/DDBJ databases">
        <title>An RpoN-dependent PEP-CTERM gene is involved in floc formation of an Aquincola tertiaricarbonis strain.</title>
        <authorList>
            <person name="Qiu D."/>
            <person name="Xia M."/>
        </authorList>
    </citation>
    <scope>NUCLEOTIDE SEQUENCE</scope>
    <source>
        <strain evidence="4">RN12</strain>
    </source>
</reference>
<sequence>MPTRRLPPALRTLPALLALAGLLPAPGAAAVHSFSGAASGSWADAANWTGGLPLAGGELLLDAASRPTTFNDLAGVFPLLGLTLGASAPAPALSGNALRFQGSGAYLRMLSNAGHGTVDNALVLDSTLQLSGGPGAASQLFLRGDISGNGGLAVLSGFTVMSGDNGFSGATTIAAGAVLGVAGQALAGTSSVQVAHGGELQIVHANVATWLQNPIALGGRLSSSAGPVQTQFGPIDGGAVLGQVALTDSAEILALGGTFARPVNFSVSGGVDRAGQALTIATAGVRSTVSVNAVSGNGSLTLRPAGGAITVGAVTGNGELRATGAAGSATVAGLAGDGRVLVDFDNSFGQLTITGALSGQRDLDVRRGTLNLGSVTPLSFTGQVTLRGEGTLSLGRESYLGSASPVLQFDGGGRLVLSDGFGVTRDINTQGGNGSVTFGRGTNTVSGSISGNGGISFTGGIVTLTGDNSFAGGLGVFNDGSINAAGQPNTTTLRFTHDGNLGAAGAGITLGGGLALPDGYDLSRPLTLVGTAANLSGSGTHVISSAISGDGRLNLGGTARYVLTGTNTHTGGVALAGQSNGQAAVLVIDSDARLGAAGGVLDIGRIAANNVLVTQPGTLVAAGHLDIAATRSTTFRNMTVDTNGFDVVFNQPISGLGMTKTGAGTWTLNTANTNGSNENGAMVQQGTLRLGVDDALGPRASASVASGAQLALAGHALTVSSLSSDAGSTVDLGTGGTLTLRTGQLDGVLTGQGSVIVGREGFTAGSLTLNGANSFSGTVQVLHGSTLSLGRTQALGAAGNLLLLDNGTLAANSRLSAPLVISAATNLQIGTGGAGFAAEGQSIVIERALTGSLTLRIQGGSLPRSLSGDGGKTDVRLANRANSFTGDLQLGDPQGFGTAVLGITADGSLGAAGNRVILGKNVFDGETTRSAQGGLRAWDSLTLAATRTVLLDGEAGSTAGFIDTNGHTVVVAGSIGQLSADLGLLKTGTGTLVLHGEQAYTGLTTVGAGALGGHGAVERLAVQGAELAPGESAGLFSVRQDLSFSGGALLNLELGGLLRGSGYDALNVGGSVDLGGDTVLRLSFIDGFQAGAGQQFELIQAGGGLFGEFANVADGARLLTADGAGSFLVRYGSGQGLVISDFQVAAVPEPATWALMLGGAGLLAWRRRFSSKTC</sequence>
<evidence type="ECO:0000313" key="5">
    <source>
        <dbReference type="Proteomes" id="UP001056201"/>
    </source>
</evidence>
<organism evidence="4 5">
    <name type="scientific">Aquincola tertiaricarbonis</name>
    <dbReference type="NCBI Taxonomy" id="391953"/>
    <lineage>
        <taxon>Bacteria</taxon>
        <taxon>Pseudomonadati</taxon>
        <taxon>Pseudomonadota</taxon>
        <taxon>Betaproteobacteria</taxon>
        <taxon>Burkholderiales</taxon>
        <taxon>Sphaerotilaceae</taxon>
        <taxon>Aquincola</taxon>
    </lineage>
</organism>
<accession>A0ABY4SFR0</accession>
<dbReference type="NCBIfam" id="TIGR02595">
    <property type="entry name" value="PEP_CTERM"/>
    <property type="match status" value="1"/>
</dbReference>
<dbReference type="InterPro" id="IPR013425">
    <property type="entry name" value="Autotrns_rpt"/>
</dbReference>
<dbReference type="InterPro" id="IPR013424">
    <property type="entry name" value="Ice-binding_C"/>
</dbReference>
<dbReference type="Pfam" id="PF12951">
    <property type="entry name" value="PATR"/>
    <property type="match status" value="5"/>
</dbReference>
<proteinExistence type="predicted"/>
<feature type="chain" id="PRO_5045228459" evidence="2">
    <location>
        <begin position="31"/>
        <end position="1174"/>
    </location>
</feature>
<dbReference type="SUPFAM" id="SSF51126">
    <property type="entry name" value="Pectin lyase-like"/>
    <property type="match status" value="2"/>
</dbReference>
<dbReference type="InterPro" id="IPR011050">
    <property type="entry name" value="Pectin_lyase_fold/virulence"/>
</dbReference>
<feature type="signal peptide" evidence="2">
    <location>
        <begin position="1"/>
        <end position="30"/>
    </location>
</feature>
<evidence type="ECO:0000256" key="2">
    <source>
        <dbReference type="SAM" id="SignalP"/>
    </source>
</evidence>
<evidence type="ECO:0000313" key="4">
    <source>
        <dbReference type="EMBL" id="URI11021.1"/>
    </source>
</evidence>